<feature type="transmembrane region" description="Helical" evidence="1">
    <location>
        <begin position="76"/>
        <end position="96"/>
    </location>
</feature>
<dbReference type="GeneID" id="57090982"/>
<evidence type="ECO:0000256" key="1">
    <source>
        <dbReference type="SAM" id="Phobius"/>
    </source>
</evidence>
<dbReference type="Gene3D" id="3.30.565.10">
    <property type="entry name" value="Histidine kinase-like ATPase, C-terminal domain"/>
    <property type="match status" value="1"/>
</dbReference>
<dbReference type="RefSeq" id="WP_003567349.1">
    <property type="nucleotide sequence ID" value="NC_022112.1"/>
</dbReference>
<evidence type="ECO:0000259" key="2">
    <source>
        <dbReference type="Pfam" id="PF14501"/>
    </source>
</evidence>
<feature type="transmembrane region" description="Helical" evidence="1">
    <location>
        <begin position="181"/>
        <end position="205"/>
    </location>
</feature>
<reference evidence="3 4" key="1">
    <citation type="submission" date="2010-12" db="EMBL/GenBank/DDBJ databases">
        <title>The Genome Sequence of Lactobacillus paracasei subsp. paracasei strain 8700:2.</title>
        <authorList>
            <consortium name="The Broad Institute Genome Sequencing Platform"/>
            <person name="Ward D."/>
            <person name="Earl A."/>
            <person name="Feldgarden M."/>
            <person name="Young S.K."/>
            <person name="Gargeya S."/>
            <person name="Zeng Q."/>
            <person name="Alvarado L."/>
            <person name="Berlin A."/>
            <person name="Bochicchio J."/>
            <person name="Chapman S.B."/>
            <person name="Chen Z."/>
            <person name="Freedman E."/>
            <person name="Gellesch M."/>
            <person name="Goldberg J."/>
            <person name="Griggs A."/>
            <person name="Gujja S."/>
            <person name="Heilman E."/>
            <person name="Heiman D."/>
            <person name="Howarth C."/>
            <person name="Mehta T."/>
            <person name="Neiman D."/>
            <person name="Pearson M."/>
            <person name="Roberts A."/>
            <person name="Saif S."/>
            <person name="Shea T."/>
            <person name="Shenoy N."/>
            <person name="Sisk P."/>
            <person name="Stolte C."/>
            <person name="Sykes S."/>
            <person name="White J."/>
            <person name="Yandava C."/>
            <person name="Saulnier D."/>
            <person name="Haas B."/>
            <person name="Nusbaum C."/>
            <person name="Birren B."/>
        </authorList>
    </citation>
    <scope>NUCLEOTIDE SEQUENCE [LARGE SCALE GENOMIC DNA]</scope>
    <source>
        <strain evidence="3 4">8700:2</strain>
    </source>
</reference>
<dbReference type="SUPFAM" id="SSF55874">
    <property type="entry name" value="ATPase domain of HSP90 chaperone/DNA topoisomerase II/histidine kinase"/>
    <property type="match status" value="1"/>
</dbReference>
<accession>A0A826HLX0</accession>
<feature type="transmembrane region" description="Helical" evidence="1">
    <location>
        <begin position="108"/>
        <end position="131"/>
    </location>
</feature>
<dbReference type="InterPro" id="IPR032834">
    <property type="entry name" value="NatK-like_C"/>
</dbReference>
<feature type="transmembrane region" description="Helical" evidence="1">
    <location>
        <begin position="7"/>
        <end position="29"/>
    </location>
</feature>
<dbReference type="InterPro" id="IPR036890">
    <property type="entry name" value="HATPase_C_sf"/>
</dbReference>
<dbReference type="GO" id="GO:0016301">
    <property type="term" value="F:kinase activity"/>
    <property type="evidence" value="ECO:0007669"/>
    <property type="project" value="UniProtKB-KW"/>
</dbReference>
<dbReference type="GO" id="GO:0042802">
    <property type="term" value="F:identical protein binding"/>
    <property type="evidence" value="ECO:0007669"/>
    <property type="project" value="TreeGrafter"/>
</dbReference>
<protein>
    <submittedName>
        <fullName evidence="3">Two-component system sensor histidine kinase PrcK</fullName>
    </submittedName>
</protein>
<evidence type="ECO:0000313" key="4">
    <source>
        <dbReference type="Proteomes" id="UP000015927"/>
    </source>
</evidence>
<keyword evidence="1" id="KW-0812">Transmembrane</keyword>
<sequence>METYSDLAYIFLTSPVFILGITFLSYIFFHRINLIHVFFWSILAIVFSTTLSLLGEIFFGLIYAFYMSKTHSQSDIFWVFLFLEINLIIVNFQTLLGNFFALSIPNNFFLIHIASKLIINIALLILAIWLFGTRKKIVNNMRYLVQEKDGIWISAIFYLGASCTVMYFLEFTFILLKLDNVLTLLILAAFIFFMIVNLCSLFFILRSYRYYLELLVVKHTNESRRAYYASLNQQRENTSKLLHDYKNLLATLQLSLQQTSASQSSDTSNIIAQAQRSIQQAESGKDSLAAIESDPLRNLLYLKWSEATNSGIRLHIHTEGTIQPLSNNAGFAVIRALGILIDNALEESIRINKTHFSVLLVASDRGLEASVVNDINDDFNLAKFAEPGFTTKGRGHGNGLTIINELIQQNKNIIIKKTVINKQLKITLFIGR</sequence>
<feature type="domain" description="Sensor histidine kinase NatK-like C-terminal" evidence="2">
    <location>
        <begin position="332"/>
        <end position="414"/>
    </location>
</feature>
<organism evidence="3 4">
    <name type="scientific">Lacticaseibacillus paracasei subsp. paracasei 8700:2</name>
    <dbReference type="NCBI Taxonomy" id="537973"/>
    <lineage>
        <taxon>Bacteria</taxon>
        <taxon>Bacillati</taxon>
        <taxon>Bacillota</taxon>
        <taxon>Bacilli</taxon>
        <taxon>Lactobacillales</taxon>
        <taxon>Lactobacillaceae</taxon>
        <taxon>Lacticaseibacillus</taxon>
    </lineage>
</organism>
<dbReference type="PANTHER" id="PTHR40448">
    <property type="entry name" value="TWO-COMPONENT SENSOR HISTIDINE KINASE"/>
    <property type="match status" value="1"/>
</dbReference>
<dbReference type="Proteomes" id="UP000015927">
    <property type="component" value="Chromosome"/>
</dbReference>
<dbReference type="Pfam" id="PF14501">
    <property type="entry name" value="HATPase_c_5"/>
    <property type="match status" value="1"/>
</dbReference>
<gene>
    <name evidence="3" type="ORF">LBPG_02298</name>
</gene>
<keyword evidence="3" id="KW-0418">Kinase</keyword>
<proteinExistence type="predicted"/>
<dbReference type="EMBL" id="CP002391">
    <property type="protein sequence ID" value="EEQ66849.2"/>
    <property type="molecule type" value="Genomic_DNA"/>
</dbReference>
<dbReference type="KEGG" id="lpi:LBPG_02298"/>
<keyword evidence="1" id="KW-1133">Transmembrane helix</keyword>
<dbReference type="AlphaFoldDB" id="A0A826HLX0"/>
<keyword evidence="3" id="KW-0808">Transferase</keyword>
<feature type="transmembrane region" description="Helical" evidence="1">
    <location>
        <begin position="151"/>
        <end position="169"/>
    </location>
</feature>
<name>A0A826HLX0_LACPA</name>
<keyword evidence="1" id="KW-0472">Membrane</keyword>
<evidence type="ECO:0000313" key="3">
    <source>
        <dbReference type="EMBL" id="EEQ66849.2"/>
    </source>
</evidence>
<dbReference type="PANTHER" id="PTHR40448:SF1">
    <property type="entry name" value="TWO-COMPONENT SENSOR HISTIDINE KINASE"/>
    <property type="match status" value="1"/>
</dbReference>
<feature type="transmembrane region" description="Helical" evidence="1">
    <location>
        <begin position="35"/>
        <end position="64"/>
    </location>
</feature>